<evidence type="ECO:0000256" key="8">
    <source>
        <dbReference type="SAM" id="Phobius"/>
    </source>
</evidence>
<organism evidence="10 11">
    <name type="scientific">Natribaculum luteum</name>
    <dbReference type="NCBI Taxonomy" id="1586232"/>
    <lineage>
        <taxon>Archaea</taxon>
        <taxon>Methanobacteriati</taxon>
        <taxon>Methanobacteriota</taxon>
        <taxon>Stenosarchaea group</taxon>
        <taxon>Halobacteria</taxon>
        <taxon>Halobacteriales</taxon>
        <taxon>Natrialbaceae</taxon>
        <taxon>Natribaculum</taxon>
    </lineage>
</organism>
<dbReference type="Proteomes" id="UP001595821">
    <property type="component" value="Unassembled WGS sequence"/>
</dbReference>
<dbReference type="GeneID" id="71854594"/>
<dbReference type="InterPro" id="IPR000923">
    <property type="entry name" value="BlueCu_1"/>
</dbReference>
<dbReference type="EMBL" id="JBHSDJ010000013">
    <property type="protein sequence ID" value="MFC4246622.1"/>
    <property type="molecule type" value="Genomic_DNA"/>
</dbReference>
<accession>A0ABD5NXE6</accession>
<dbReference type="GO" id="GO:0016020">
    <property type="term" value="C:membrane"/>
    <property type="evidence" value="ECO:0007669"/>
    <property type="project" value="UniProtKB-SubCell"/>
</dbReference>
<dbReference type="InterPro" id="IPR028871">
    <property type="entry name" value="BlueCu_1_BS"/>
</dbReference>
<evidence type="ECO:0000256" key="3">
    <source>
        <dbReference type="ARBA" id="ARBA00022723"/>
    </source>
</evidence>
<evidence type="ECO:0000313" key="11">
    <source>
        <dbReference type="Proteomes" id="UP001595821"/>
    </source>
</evidence>
<dbReference type="PROSITE" id="PS51318">
    <property type="entry name" value="TAT"/>
    <property type="match status" value="1"/>
</dbReference>
<feature type="compositionally biased region" description="Low complexity" evidence="7">
    <location>
        <begin position="8"/>
        <end position="30"/>
    </location>
</feature>
<feature type="region of interest" description="Disordered" evidence="7">
    <location>
        <begin position="1"/>
        <end position="70"/>
    </location>
</feature>
<gene>
    <name evidence="10" type="ORF">ACFOZ7_06380</name>
</gene>
<keyword evidence="8" id="KW-0812">Transmembrane</keyword>
<evidence type="ECO:0000256" key="1">
    <source>
        <dbReference type="ARBA" id="ARBA00004370"/>
    </source>
</evidence>
<comment type="subcellular location">
    <subcellularLocation>
        <location evidence="1">Membrane</location>
    </subcellularLocation>
</comment>
<dbReference type="PANTHER" id="PTHR34192:SF10">
    <property type="entry name" value="PLASTOCYANIN MAJOR ISOFORM, CHLOROPLASTIC-RELATED"/>
    <property type="match status" value="1"/>
</dbReference>
<evidence type="ECO:0000256" key="2">
    <source>
        <dbReference type="ARBA" id="ARBA00022448"/>
    </source>
</evidence>
<dbReference type="PANTHER" id="PTHR34192">
    <property type="entry name" value="PLASTOCYANIN MAJOR ISOFORM, CHLOROPLASTIC-RELATED"/>
    <property type="match status" value="1"/>
</dbReference>
<dbReference type="AlphaFoldDB" id="A0ABD5NXE6"/>
<evidence type="ECO:0000256" key="5">
    <source>
        <dbReference type="ARBA" id="ARBA00023008"/>
    </source>
</evidence>
<name>A0ABD5NXE6_9EURY</name>
<protein>
    <submittedName>
        <fullName evidence="10">Plastocyanin/azurin family copper-binding protein</fullName>
    </submittedName>
</protein>
<dbReference type="GO" id="GO:0046872">
    <property type="term" value="F:metal ion binding"/>
    <property type="evidence" value="ECO:0007669"/>
    <property type="project" value="UniProtKB-KW"/>
</dbReference>
<feature type="transmembrane region" description="Helical" evidence="8">
    <location>
        <begin position="188"/>
        <end position="208"/>
    </location>
</feature>
<dbReference type="InterPro" id="IPR006311">
    <property type="entry name" value="TAT_signal"/>
</dbReference>
<dbReference type="Pfam" id="PF00127">
    <property type="entry name" value="Copper-bind"/>
    <property type="match status" value="1"/>
</dbReference>
<evidence type="ECO:0000256" key="6">
    <source>
        <dbReference type="ARBA" id="ARBA00023136"/>
    </source>
</evidence>
<evidence type="ECO:0000313" key="10">
    <source>
        <dbReference type="EMBL" id="MFC4246622.1"/>
    </source>
</evidence>
<dbReference type="PROSITE" id="PS00196">
    <property type="entry name" value="COPPER_BLUE"/>
    <property type="match status" value="1"/>
</dbReference>
<comment type="caution">
    <text evidence="10">The sequence shown here is derived from an EMBL/GenBank/DDBJ whole genome shotgun (WGS) entry which is preliminary data.</text>
</comment>
<keyword evidence="8" id="KW-1133">Transmembrane helix</keyword>
<dbReference type="InterPro" id="IPR008972">
    <property type="entry name" value="Cupredoxin"/>
</dbReference>
<dbReference type="RefSeq" id="WP_246966666.1">
    <property type="nucleotide sequence ID" value="NZ_CP095397.1"/>
</dbReference>
<proteinExistence type="predicted"/>
<feature type="compositionally biased region" description="Gly residues" evidence="7">
    <location>
        <begin position="49"/>
        <end position="68"/>
    </location>
</feature>
<evidence type="ECO:0000256" key="4">
    <source>
        <dbReference type="ARBA" id="ARBA00022982"/>
    </source>
</evidence>
<keyword evidence="5" id="KW-0186">Copper</keyword>
<reference evidence="10 11" key="1">
    <citation type="journal article" date="2014" name="Int. J. Syst. Evol. Microbiol.">
        <title>Complete genome sequence of Corynebacterium casei LMG S-19264T (=DSM 44701T), isolated from a smear-ripened cheese.</title>
        <authorList>
            <consortium name="US DOE Joint Genome Institute (JGI-PGF)"/>
            <person name="Walter F."/>
            <person name="Albersmeier A."/>
            <person name="Kalinowski J."/>
            <person name="Ruckert C."/>
        </authorList>
    </citation>
    <scope>NUCLEOTIDE SEQUENCE [LARGE SCALE GENOMIC DNA]</scope>
    <source>
        <strain evidence="10 11">IBRC-M 10912</strain>
    </source>
</reference>
<sequence>MNRREFMVTASGVAGGAAAATAAASTPVVAQEEGSDGDSGDNATANESDGGGAENATDGGGGGGGGGTETVELVDYAYEPGTESPLQIQPGTTVNFVWVTDNHNIVVDSQPDGAGWEGHEAIENSPFEYEHTFETEGTYEFHCTPHVGLGMEGTIEVTQDAGGGGGGGGAAAADVDIHELGVPLQKHWLGIAAIFAIFMSLVFTFYLLKYGESAHTSSPGRR</sequence>
<feature type="domain" description="Blue (type 1) copper" evidence="9">
    <location>
        <begin position="85"/>
        <end position="157"/>
    </location>
</feature>
<keyword evidence="6 8" id="KW-0472">Membrane</keyword>
<keyword evidence="3" id="KW-0479">Metal-binding</keyword>
<evidence type="ECO:0000259" key="9">
    <source>
        <dbReference type="Pfam" id="PF00127"/>
    </source>
</evidence>
<dbReference type="Gene3D" id="2.60.40.420">
    <property type="entry name" value="Cupredoxins - blue copper proteins"/>
    <property type="match status" value="1"/>
</dbReference>
<keyword evidence="4" id="KW-0249">Electron transport</keyword>
<evidence type="ECO:0000256" key="7">
    <source>
        <dbReference type="SAM" id="MobiDB-lite"/>
    </source>
</evidence>
<dbReference type="SUPFAM" id="SSF49503">
    <property type="entry name" value="Cupredoxins"/>
    <property type="match status" value="1"/>
</dbReference>
<keyword evidence="2" id="KW-0813">Transport</keyword>